<dbReference type="RefSeq" id="WP_125020367.1">
    <property type="nucleotide sequence ID" value="NZ_RQVQ01000089.1"/>
</dbReference>
<reference evidence="1 2" key="1">
    <citation type="submission" date="2018-11" db="EMBL/GenBank/DDBJ databases">
        <title>Flavobacterium sp. nov., YIM 102701-2 draft genome.</title>
        <authorList>
            <person name="Li G."/>
            <person name="Jiang Y."/>
        </authorList>
    </citation>
    <scope>NUCLEOTIDE SEQUENCE [LARGE SCALE GENOMIC DNA]</scope>
    <source>
        <strain evidence="1 2">YIM 102701-2</strain>
    </source>
</reference>
<protein>
    <submittedName>
        <fullName evidence="1">Uncharacterized protein</fullName>
    </submittedName>
</protein>
<gene>
    <name evidence="1" type="ORF">EG240_16205</name>
</gene>
<name>A0A3P3VXL9_9FLAO</name>
<dbReference type="AlphaFoldDB" id="A0A3P3VXL9"/>
<dbReference type="EMBL" id="RQVQ01000089">
    <property type="protein sequence ID" value="RRJ86356.1"/>
    <property type="molecule type" value="Genomic_DNA"/>
</dbReference>
<proteinExistence type="predicted"/>
<dbReference type="OrthoDB" id="1270082at2"/>
<sequence>MKKEKLSLKAESWCNRKIKNPYELIQAIFEFESLTNFKTNFNQLLKYAFDKKFEIYTSPMESLEIFNMLKSLIRASFKILKNIDKYERIRETNDVLHSKYLVYVSGLTYDQYLNPYLIFKEVFKEQTLSQIEFDIQDIMEHALGNASSCPSEDICISFININRLLDACWLIFNREIYDEEV</sequence>
<accession>A0A3P3VXL9</accession>
<organism evidence="1 2">
    <name type="scientific">Paenimyroides tangerinum</name>
    <dbReference type="NCBI Taxonomy" id="2488728"/>
    <lineage>
        <taxon>Bacteria</taxon>
        <taxon>Pseudomonadati</taxon>
        <taxon>Bacteroidota</taxon>
        <taxon>Flavobacteriia</taxon>
        <taxon>Flavobacteriales</taxon>
        <taxon>Flavobacteriaceae</taxon>
        <taxon>Paenimyroides</taxon>
    </lineage>
</organism>
<dbReference type="Proteomes" id="UP000275719">
    <property type="component" value="Unassembled WGS sequence"/>
</dbReference>
<evidence type="ECO:0000313" key="2">
    <source>
        <dbReference type="Proteomes" id="UP000275719"/>
    </source>
</evidence>
<evidence type="ECO:0000313" key="1">
    <source>
        <dbReference type="EMBL" id="RRJ86356.1"/>
    </source>
</evidence>
<keyword evidence="2" id="KW-1185">Reference proteome</keyword>
<comment type="caution">
    <text evidence="1">The sequence shown here is derived from an EMBL/GenBank/DDBJ whole genome shotgun (WGS) entry which is preliminary data.</text>
</comment>